<dbReference type="OrthoDB" id="840298at2"/>
<dbReference type="AlphaFoldDB" id="A0A5R9KTJ4"/>
<evidence type="ECO:0000313" key="4">
    <source>
        <dbReference type="Proteomes" id="UP000306402"/>
    </source>
</evidence>
<keyword evidence="4" id="KW-1185">Reference proteome</keyword>
<reference evidence="3 4" key="1">
    <citation type="submission" date="2019-05" db="EMBL/GenBank/DDBJ databases">
        <authorList>
            <person name="Qu J.-H."/>
        </authorList>
    </citation>
    <scope>NUCLEOTIDE SEQUENCE [LARGE SCALE GENOMIC DNA]</scope>
    <source>
        <strain evidence="3 4">T17</strain>
    </source>
</reference>
<dbReference type="InterPro" id="IPR032272">
    <property type="entry name" value="DUF4834"/>
</dbReference>
<feature type="region of interest" description="Disordered" evidence="1">
    <location>
        <begin position="41"/>
        <end position="84"/>
    </location>
</feature>
<dbReference type="RefSeq" id="WP_138367718.1">
    <property type="nucleotide sequence ID" value="NZ_VCEJ01000005.1"/>
</dbReference>
<accession>A0A5R9KTJ4</accession>
<gene>
    <name evidence="3" type="ORF">FEN17_22995</name>
</gene>
<name>A0A5R9KTJ4_9BACT</name>
<keyword evidence="2" id="KW-0472">Membrane</keyword>
<proteinExistence type="predicted"/>
<dbReference type="Proteomes" id="UP000306402">
    <property type="component" value="Unassembled WGS sequence"/>
</dbReference>
<dbReference type="Pfam" id="PF16118">
    <property type="entry name" value="DUF4834"/>
    <property type="match status" value="1"/>
</dbReference>
<feature type="compositionally biased region" description="Basic and acidic residues" evidence="1">
    <location>
        <begin position="41"/>
        <end position="52"/>
    </location>
</feature>
<sequence length="84" mass="9989">MKLLFNIILIFFILIAFVPLFRRFIFHLLVGRQLIKQQERQYKTQKQQDKQNMRGGVRVDNVPPGANQSSQFRGGEYVDYEEVK</sequence>
<keyword evidence="2" id="KW-0812">Transmembrane</keyword>
<keyword evidence="2" id="KW-1133">Transmembrane helix</keyword>
<dbReference type="EMBL" id="VCEJ01000005">
    <property type="protein sequence ID" value="TLU99428.1"/>
    <property type="molecule type" value="Genomic_DNA"/>
</dbReference>
<evidence type="ECO:0000256" key="2">
    <source>
        <dbReference type="SAM" id="Phobius"/>
    </source>
</evidence>
<organism evidence="3 4">
    <name type="scientific">Dyadobacter luticola</name>
    <dbReference type="NCBI Taxonomy" id="1979387"/>
    <lineage>
        <taxon>Bacteria</taxon>
        <taxon>Pseudomonadati</taxon>
        <taxon>Bacteroidota</taxon>
        <taxon>Cytophagia</taxon>
        <taxon>Cytophagales</taxon>
        <taxon>Spirosomataceae</taxon>
        <taxon>Dyadobacter</taxon>
    </lineage>
</organism>
<evidence type="ECO:0000313" key="3">
    <source>
        <dbReference type="EMBL" id="TLU99428.1"/>
    </source>
</evidence>
<evidence type="ECO:0000256" key="1">
    <source>
        <dbReference type="SAM" id="MobiDB-lite"/>
    </source>
</evidence>
<comment type="caution">
    <text evidence="3">The sequence shown here is derived from an EMBL/GenBank/DDBJ whole genome shotgun (WGS) entry which is preliminary data.</text>
</comment>
<protein>
    <submittedName>
        <fullName evidence="3">DUF4834 family protein</fullName>
    </submittedName>
</protein>
<feature type="transmembrane region" description="Helical" evidence="2">
    <location>
        <begin position="6"/>
        <end position="30"/>
    </location>
</feature>